<comment type="caution">
    <text evidence="1">The sequence shown here is derived from an EMBL/GenBank/DDBJ whole genome shotgun (WGS) entry which is preliminary data.</text>
</comment>
<dbReference type="EMBL" id="JAFFGZ010000008">
    <property type="protein sequence ID" value="KAK4640743.1"/>
    <property type="molecule type" value="Genomic_DNA"/>
</dbReference>
<dbReference type="RefSeq" id="XP_062729719.1">
    <property type="nucleotide sequence ID" value="XM_062881139.1"/>
</dbReference>
<dbReference type="PANTHER" id="PTHR33112">
    <property type="entry name" value="DOMAIN PROTEIN, PUTATIVE-RELATED"/>
    <property type="match status" value="1"/>
</dbReference>
<dbReference type="PANTHER" id="PTHR33112:SF10">
    <property type="entry name" value="TOL"/>
    <property type="match status" value="1"/>
</dbReference>
<proteinExistence type="predicted"/>
<gene>
    <name evidence="1" type="ORF">QC761_606980</name>
</gene>
<keyword evidence="2" id="KW-1185">Reference proteome</keyword>
<evidence type="ECO:0000313" key="1">
    <source>
        <dbReference type="EMBL" id="KAK4640743.1"/>
    </source>
</evidence>
<evidence type="ECO:0008006" key="3">
    <source>
        <dbReference type="Google" id="ProtNLM"/>
    </source>
</evidence>
<accession>A0ABR0F9S5</accession>
<evidence type="ECO:0000313" key="2">
    <source>
        <dbReference type="Proteomes" id="UP001322138"/>
    </source>
</evidence>
<name>A0ABR0F9S5_9PEZI</name>
<dbReference type="GeneID" id="87900621"/>
<dbReference type="Proteomes" id="UP001322138">
    <property type="component" value="Unassembled WGS sequence"/>
</dbReference>
<organism evidence="1 2">
    <name type="scientific">Podospora bellae-mahoneyi</name>
    <dbReference type="NCBI Taxonomy" id="2093777"/>
    <lineage>
        <taxon>Eukaryota</taxon>
        <taxon>Fungi</taxon>
        <taxon>Dikarya</taxon>
        <taxon>Ascomycota</taxon>
        <taxon>Pezizomycotina</taxon>
        <taxon>Sordariomycetes</taxon>
        <taxon>Sordariomycetidae</taxon>
        <taxon>Sordariales</taxon>
        <taxon>Podosporaceae</taxon>
        <taxon>Podospora</taxon>
    </lineage>
</organism>
<protein>
    <recommendedName>
        <fullName evidence="3">Heterokaryon incompatibility domain-containing protein</fullName>
    </recommendedName>
</protein>
<sequence>MQNIFANAYCTIAATSAHNWKDGFLKSQSGSLDGGAKSTLASPACQCHFDIDVDAGPLMQRAWVLQERVLSRRTIHFTTSHVYCECGDGVICEQLTKLEPPFRKEYFILDPYFPNRLRRSGYYRIVQFIQFLFQKYSTSGLTVETDRVIAIGSLIERMEQVLHSKAKYGIFRFCLSSLLLWKRTDQQKPLIPYKDEVPSWSWMAYSGGIEFILDSNPSFRVPRLVDLDYADDRPVLNVKVRNFGGNCKMGINKEKYVILDGEEEVGSLWFDMADQIRSEDCNCVVVGALDVDMEDHKVEDTRKCYYMIIVQKEDGDRGYKRVGVGIVRAQYVSEECISSILW</sequence>
<reference evidence="1 2" key="1">
    <citation type="journal article" date="2023" name="bioRxiv">
        <title>High-quality genome assemblies of four members of thePodospora anserinaspecies complex.</title>
        <authorList>
            <person name="Ament-Velasquez S.L."/>
            <person name="Vogan A.A."/>
            <person name="Wallerman O."/>
            <person name="Hartmann F."/>
            <person name="Gautier V."/>
            <person name="Silar P."/>
            <person name="Giraud T."/>
            <person name="Johannesson H."/>
        </authorList>
    </citation>
    <scope>NUCLEOTIDE SEQUENCE [LARGE SCALE GENOMIC DNA]</scope>
    <source>
        <strain evidence="1 2">CBS 112042</strain>
    </source>
</reference>